<keyword evidence="2" id="KW-0378">Hydrolase</keyword>
<dbReference type="Pfam" id="PF05013">
    <property type="entry name" value="FGase"/>
    <property type="match status" value="1"/>
</dbReference>
<comment type="caution">
    <text evidence="2">The sequence shown here is derived from an EMBL/GenBank/DDBJ whole genome shotgun (WGS) entry which is preliminary data.</text>
</comment>
<dbReference type="Proteomes" id="UP000012062">
    <property type="component" value="Unassembled WGS sequence"/>
</dbReference>
<keyword evidence="3" id="KW-1185">Reference proteome</keyword>
<dbReference type="EMBL" id="CAUM01000066">
    <property type="protein sequence ID" value="CCV05490.1"/>
    <property type="molecule type" value="Genomic_DNA"/>
</dbReference>
<feature type="compositionally biased region" description="Basic and acidic residues" evidence="1">
    <location>
        <begin position="1"/>
        <end position="10"/>
    </location>
</feature>
<sequence>MNEDRRDPHLTRRSGCRNAGHAPGEVALSNDDALVFPGSFKLKTAAEDFSIVPPFEVRSGAEQRVPFLFNSPHSGRYYPDRFMAMVRLDRNAIRRSEDCYVEELFGGAVALGAPMLAANFPRAYLDVNREPWELDPRMFAEPVPSFCNIRSARVAGGLGTVPKLVGEGLDIYSGRLPLAEAIARIEAVYKPYHTTLKRLLTRTHARFGYAVLIDCHSMPASIRVGDNGLRPDFIVGDRFGISASAALTETAIGLLIGMGYTVAHNKPYAGGFITEHYGRPARHLHALQIEVNRGLYMNERTFQKSAGFDALADDLARFSADLMAMPDHHFIDLPLAAE</sequence>
<dbReference type="Gene3D" id="3.40.630.40">
    <property type="entry name" value="Zn-dependent exopeptidases"/>
    <property type="match status" value="1"/>
</dbReference>
<dbReference type="SUPFAM" id="SSF53187">
    <property type="entry name" value="Zn-dependent exopeptidases"/>
    <property type="match status" value="1"/>
</dbReference>
<proteinExistence type="predicted"/>
<gene>
    <name evidence="2" type="ORF">MESS2_1580009</name>
</gene>
<protein>
    <submittedName>
        <fullName evidence="2">N-formylglutamate amidohydrolase</fullName>
    </submittedName>
</protein>
<evidence type="ECO:0000313" key="3">
    <source>
        <dbReference type="Proteomes" id="UP000012062"/>
    </source>
</evidence>
<dbReference type="eggNOG" id="COG3741">
    <property type="taxonomic scope" value="Bacteria"/>
</dbReference>
<feature type="region of interest" description="Disordered" evidence="1">
    <location>
        <begin position="1"/>
        <end position="22"/>
    </location>
</feature>
<dbReference type="AlphaFoldDB" id="M5EMU8"/>
<organism evidence="2 3">
    <name type="scientific">Mesorhizobium metallidurans STM 2683</name>
    <dbReference type="NCBI Taxonomy" id="1297569"/>
    <lineage>
        <taxon>Bacteria</taxon>
        <taxon>Pseudomonadati</taxon>
        <taxon>Pseudomonadota</taxon>
        <taxon>Alphaproteobacteria</taxon>
        <taxon>Hyphomicrobiales</taxon>
        <taxon>Phyllobacteriaceae</taxon>
        <taxon>Mesorhizobium</taxon>
    </lineage>
</organism>
<evidence type="ECO:0000256" key="1">
    <source>
        <dbReference type="SAM" id="MobiDB-lite"/>
    </source>
</evidence>
<accession>M5EMU8</accession>
<reference evidence="2 3" key="1">
    <citation type="submission" date="2013-02" db="EMBL/GenBank/DDBJ databases">
        <authorList>
            <person name="Genoscope - CEA"/>
        </authorList>
    </citation>
    <scope>NUCLEOTIDE SEQUENCE [LARGE SCALE GENOMIC DNA]</scope>
    <source>
        <strain evidence="2 3">STM 2683</strain>
    </source>
</reference>
<dbReference type="STRING" id="1297569.MESS2_1580009"/>
<dbReference type="InterPro" id="IPR007709">
    <property type="entry name" value="N-FG_amidohydro"/>
</dbReference>
<evidence type="ECO:0000313" key="2">
    <source>
        <dbReference type="EMBL" id="CCV05490.1"/>
    </source>
</evidence>
<dbReference type="GO" id="GO:0016787">
    <property type="term" value="F:hydrolase activity"/>
    <property type="evidence" value="ECO:0007669"/>
    <property type="project" value="UniProtKB-KW"/>
</dbReference>
<name>M5EMU8_9HYPH</name>